<evidence type="ECO:0000256" key="9">
    <source>
        <dbReference type="ARBA" id="ARBA00038080"/>
    </source>
</evidence>
<dbReference type="EMBL" id="JARAOO010000007">
    <property type="protein sequence ID" value="KAJ7961414.1"/>
    <property type="molecule type" value="Genomic_DNA"/>
</dbReference>
<evidence type="ECO:0000313" key="12">
    <source>
        <dbReference type="Proteomes" id="UP001163823"/>
    </source>
</evidence>
<evidence type="ECO:0000256" key="1">
    <source>
        <dbReference type="ARBA" id="ARBA00004162"/>
    </source>
</evidence>
<protein>
    <submittedName>
        <fullName evidence="11">Proton pump-interactor 1-like</fullName>
    </submittedName>
</protein>
<evidence type="ECO:0000256" key="3">
    <source>
        <dbReference type="ARBA" id="ARBA00022475"/>
    </source>
</evidence>
<evidence type="ECO:0000256" key="6">
    <source>
        <dbReference type="ARBA" id="ARBA00022989"/>
    </source>
</evidence>
<dbReference type="KEGG" id="qsa:O6P43_016764"/>
<dbReference type="Proteomes" id="UP001163823">
    <property type="component" value="Chromosome 7"/>
</dbReference>
<comment type="subcellular location">
    <subcellularLocation>
        <location evidence="1">Cell membrane</location>
        <topology evidence="1">Single-pass membrane protein</topology>
    </subcellularLocation>
    <subcellularLocation>
        <location evidence="2">Endoplasmic reticulum membrane</location>
        <topology evidence="2">Single-pass membrane protein</topology>
    </subcellularLocation>
</comment>
<dbReference type="PANTHER" id="PTHR32219:SF16">
    <property type="entry name" value="CORE-2_I-BRANCHING BETA-1,6-N-ACETYLGLUCOSAMINYLTRANSFERASE FAMILY PROTEIN"/>
    <property type="match status" value="1"/>
</dbReference>
<evidence type="ECO:0000256" key="7">
    <source>
        <dbReference type="ARBA" id="ARBA00023054"/>
    </source>
</evidence>
<dbReference type="GO" id="GO:0005789">
    <property type="term" value="C:endoplasmic reticulum membrane"/>
    <property type="evidence" value="ECO:0007669"/>
    <property type="project" value="UniProtKB-SubCell"/>
</dbReference>
<gene>
    <name evidence="11" type="ORF">O6P43_016764</name>
</gene>
<evidence type="ECO:0000256" key="4">
    <source>
        <dbReference type="ARBA" id="ARBA00022692"/>
    </source>
</evidence>
<keyword evidence="6" id="KW-1133">Transmembrane helix</keyword>
<evidence type="ECO:0000256" key="8">
    <source>
        <dbReference type="ARBA" id="ARBA00023136"/>
    </source>
</evidence>
<keyword evidence="3" id="KW-1003">Cell membrane</keyword>
<keyword evidence="4" id="KW-0812">Transmembrane</keyword>
<comment type="similarity">
    <text evidence="9">Belongs to the plant Proton pump-interactor protein family.</text>
</comment>
<feature type="compositionally biased region" description="Basic and acidic residues" evidence="10">
    <location>
        <begin position="1"/>
        <end position="14"/>
    </location>
</feature>
<keyword evidence="12" id="KW-1185">Reference proteome</keyword>
<reference evidence="11" key="1">
    <citation type="journal article" date="2023" name="Science">
        <title>Elucidation of the pathway for biosynthesis of saponin adjuvants from the soapbark tree.</title>
        <authorList>
            <person name="Reed J."/>
            <person name="Orme A."/>
            <person name="El-Demerdash A."/>
            <person name="Owen C."/>
            <person name="Martin L.B.B."/>
            <person name="Misra R.C."/>
            <person name="Kikuchi S."/>
            <person name="Rejzek M."/>
            <person name="Martin A.C."/>
            <person name="Harkess A."/>
            <person name="Leebens-Mack J."/>
            <person name="Louveau T."/>
            <person name="Stephenson M.J."/>
            <person name="Osbourn A."/>
        </authorList>
    </citation>
    <scope>NUCLEOTIDE SEQUENCE</scope>
    <source>
        <strain evidence="11">S10</strain>
    </source>
</reference>
<name>A0AAD7LNI8_QUISA</name>
<accession>A0AAD7LNI8</accession>
<evidence type="ECO:0000256" key="2">
    <source>
        <dbReference type="ARBA" id="ARBA00004389"/>
    </source>
</evidence>
<sequence>MEKLGSDLKKKSQIEGDSSMLPDSTTRDTVVDVGQLLKQINKFHFVKIWPNDTNPISNIEDAIKFIEDMNLDQFQISQKTKEKRVERKEGIFRLREVKDDDWKLRKSMDRRKEILNHLNLALDKLCVESNAFWRRDRKYSSSSVEKELHKQNLNIRMRHGIQSLVEEKRLLRKTKTKKQNDDASNSPLNELSGILYMLKWRYHHKKDSEQLLGEIQKFELAREAVDNAAMMSKIWSSKGLRKAMKNQVKRICDDVIAIRKKRKALEPKIKHASKELEAIHKEIWSYQTHLKDKHQGKEEAYVCILELSKRGRKEALFLSRSKLGHESCCCECMGNNCTIQWIFTHIYN</sequence>
<dbReference type="GO" id="GO:0005886">
    <property type="term" value="C:plasma membrane"/>
    <property type="evidence" value="ECO:0007669"/>
    <property type="project" value="UniProtKB-SubCell"/>
</dbReference>
<dbReference type="PANTHER" id="PTHR32219">
    <property type="entry name" value="RNA-BINDING PROTEIN YLMH-RELATED"/>
    <property type="match status" value="1"/>
</dbReference>
<comment type="caution">
    <text evidence="11">The sequence shown here is derived from an EMBL/GenBank/DDBJ whole genome shotgun (WGS) entry which is preliminary data.</text>
</comment>
<keyword evidence="5" id="KW-0256">Endoplasmic reticulum</keyword>
<keyword evidence="7" id="KW-0175">Coiled coil</keyword>
<organism evidence="11 12">
    <name type="scientific">Quillaja saponaria</name>
    <name type="common">Soap bark tree</name>
    <dbReference type="NCBI Taxonomy" id="32244"/>
    <lineage>
        <taxon>Eukaryota</taxon>
        <taxon>Viridiplantae</taxon>
        <taxon>Streptophyta</taxon>
        <taxon>Embryophyta</taxon>
        <taxon>Tracheophyta</taxon>
        <taxon>Spermatophyta</taxon>
        <taxon>Magnoliopsida</taxon>
        <taxon>eudicotyledons</taxon>
        <taxon>Gunneridae</taxon>
        <taxon>Pentapetalae</taxon>
        <taxon>rosids</taxon>
        <taxon>fabids</taxon>
        <taxon>Fabales</taxon>
        <taxon>Quillajaceae</taxon>
        <taxon>Quillaja</taxon>
    </lineage>
</organism>
<dbReference type="InterPro" id="IPR055282">
    <property type="entry name" value="PPI1-4"/>
</dbReference>
<dbReference type="AlphaFoldDB" id="A0AAD7LNI8"/>
<proteinExistence type="inferred from homology"/>
<keyword evidence="8" id="KW-0472">Membrane</keyword>
<feature type="region of interest" description="Disordered" evidence="10">
    <location>
        <begin position="1"/>
        <end position="25"/>
    </location>
</feature>
<evidence type="ECO:0000313" key="11">
    <source>
        <dbReference type="EMBL" id="KAJ7961414.1"/>
    </source>
</evidence>
<evidence type="ECO:0000256" key="10">
    <source>
        <dbReference type="SAM" id="MobiDB-lite"/>
    </source>
</evidence>
<evidence type="ECO:0000256" key="5">
    <source>
        <dbReference type="ARBA" id="ARBA00022824"/>
    </source>
</evidence>